<evidence type="ECO:0000256" key="1">
    <source>
        <dbReference type="SAM" id="MobiDB-lite"/>
    </source>
</evidence>
<gene>
    <name evidence="3" type="ORF">E9998_09280</name>
</gene>
<feature type="region of interest" description="Disordered" evidence="1">
    <location>
        <begin position="1"/>
        <end position="21"/>
    </location>
</feature>
<dbReference type="AlphaFoldDB" id="A0A4S8PHR4"/>
<dbReference type="EMBL" id="STGX01000006">
    <property type="protein sequence ID" value="THV28942.1"/>
    <property type="molecule type" value="Genomic_DNA"/>
</dbReference>
<accession>A0A4S8PHR4</accession>
<feature type="transmembrane region" description="Helical" evidence="2">
    <location>
        <begin position="148"/>
        <end position="165"/>
    </location>
</feature>
<name>A0A4S8PHR4_9ACTN</name>
<proteinExistence type="predicted"/>
<dbReference type="RefSeq" id="WP_136529437.1">
    <property type="nucleotide sequence ID" value="NZ_STGX01000006.1"/>
</dbReference>
<evidence type="ECO:0000313" key="4">
    <source>
        <dbReference type="Proteomes" id="UP000305792"/>
    </source>
</evidence>
<evidence type="ECO:0000256" key="2">
    <source>
        <dbReference type="SAM" id="Phobius"/>
    </source>
</evidence>
<comment type="caution">
    <text evidence="3">The sequence shown here is derived from an EMBL/GenBank/DDBJ whole genome shotgun (WGS) entry which is preliminary data.</text>
</comment>
<keyword evidence="2" id="KW-1133">Transmembrane helix</keyword>
<keyword evidence="4" id="KW-1185">Reference proteome</keyword>
<feature type="transmembrane region" description="Helical" evidence="2">
    <location>
        <begin position="33"/>
        <end position="54"/>
    </location>
</feature>
<evidence type="ECO:0008006" key="5">
    <source>
        <dbReference type="Google" id="ProtNLM"/>
    </source>
</evidence>
<reference evidence="3 4" key="1">
    <citation type="journal article" date="2018" name="Int. J. Syst. Evol. Microbiol.">
        <title>Glycomyces paridis sp. nov., isolated from the medicinal plant Paris polyphylla.</title>
        <authorList>
            <person name="Fang X.M."/>
            <person name="Bai J.L."/>
            <person name="Su J."/>
            <person name="Zhao L.L."/>
            <person name="Liu H.Y."/>
            <person name="Ma B.P."/>
            <person name="Zhang Y.Q."/>
            <person name="Yu L.Y."/>
        </authorList>
    </citation>
    <scope>NUCLEOTIDE SEQUENCE [LARGE SCALE GENOMIC DNA]</scope>
    <source>
        <strain evidence="3 4">CPCC 204357</strain>
    </source>
</reference>
<keyword evidence="2" id="KW-0812">Transmembrane</keyword>
<dbReference type="Proteomes" id="UP000305792">
    <property type="component" value="Unassembled WGS sequence"/>
</dbReference>
<feature type="transmembrane region" description="Helical" evidence="2">
    <location>
        <begin position="92"/>
        <end position="111"/>
    </location>
</feature>
<protein>
    <recommendedName>
        <fullName evidence="5">DUF4064 domain-containing protein</fullName>
    </recommendedName>
</protein>
<feature type="transmembrane region" description="Helical" evidence="2">
    <location>
        <begin position="123"/>
        <end position="142"/>
    </location>
</feature>
<sequence length="188" mass="20942">MLPQPNFGPDRSPVEPDLPDPDAPPRKLRRLQIAMWIQVVSAIVAGNLFAFAIIQFRSASLADIEILYEDADYIGPGGTAQSDYDYYQSSGFLVPYLTIAAIILVTAIVAAMCAIRFKSRLKVVRWTAAVATAILFVVAMLLSSSYGILVAPWVFSAVLALWWLFSSDLRRWLNRSSRRAEKVEETED</sequence>
<evidence type="ECO:0000313" key="3">
    <source>
        <dbReference type="EMBL" id="THV28942.1"/>
    </source>
</evidence>
<organism evidence="3 4">
    <name type="scientific">Glycomyces paridis</name>
    <dbReference type="NCBI Taxonomy" id="2126555"/>
    <lineage>
        <taxon>Bacteria</taxon>
        <taxon>Bacillati</taxon>
        <taxon>Actinomycetota</taxon>
        <taxon>Actinomycetes</taxon>
        <taxon>Glycomycetales</taxon>
        <taxon>Glycomycetaceae</taxon>
        <taxon>Glycomyces</taxon>
    </lineage>
</organism>
<keyword evidence="2" id="KW-0472">Membrane</keyword>